<sequence>MEIILFSVACSVSAMKIISLEDHGFKSKHVAFYMRQQFIFEAAAKFCVEIATHQHGCSVLQRCISHSTGEYRENLVSEISRSGLILAQDAFGRNYVVQYILELQIPSAVSKLTSQFKGNYVHLAIQKFSSHVVEKCLAVLDGQIRSTIIRELISATHFEQLLQDPHANYVVQTALCVAEVCNLSLKL</sequence>
<dbReference type="Proteomes" id="UP001056120">
    <property type="component" value="Linkage Group LG24"/>
</dbReference>
<evidence type="ECO:0000313" key="2">
    <source>
        <dbReference type="Proteomes" id="UP001056120"/>
    </source>
</evidence>
<protein>
    <submittedName>
        <fullName evidence="1">Uncharacterized protein</fullName>
    </submittedName>
</protein>
<comment type="caution">
    <text evidence="1">The sequence shown here is derived from an EMBL/GenBank/DDBJ whole genome shotgun (WGS) entry which is preliminary data.</text>
</comment>
<dbReference type="EMBL" id="CM042041">
    <property type="protein sequence ID" value="KAI3712372.1"/>
    <property type="molecule type" value="Genomic_DNA"/>
</dbReference>
<organism evidence="1 2">
    <name type="scientific">Smallanthus sonchifolius</name>
    <dbReference type="NCBI Taxonomy" id="185202"/>
    <lineage>
        <taxon>Eukaryota</taxon>
        <taxon>Viridiplantae</taxon>
        <taxon>Streptophyta</taxon>
        <taxon>Embryophyta</taxon>
        <taxon>Tracheophyta</taxon>
        <taxon>Spermatophyta</taxon>
        <taxon>Magnoliopsida</taxon>
        <taxon>eudicotyledons</taxon>
        <taxon>Gunneridae</taxon>
        <taxon>Pentapetalae</taxon>
        <taxon>asterids</taxon>
        <taxon>campanulids</taxon>
        <taxon>Asterales</taxon>
        <taxon>Asteraceae</taxon>
        <taxon>Asteroideae</taxon>
        <taxon>Heliantheae alliance</taxon>
        <taxon>Millerieae</taxon>
        <taxon>Smallanthus</taxon>
    </lineage>
</organism>
<accession>A0ACB9AQ89</accession>
<gene>
    <name evidence="1" type="ORF">L1987_70926</name>
</gene>
<proteinExistence type="predicted"/>
<evidence type="ECO:0000313" key="1">
    <source>
        <dbReference type="EMBL" id="KAI3712372.1"/>
    </source>
</evidence>
<reference evidence="2" key="1">
    <citation type="journal article" date="2022" name="Mol. Ecol. Resour.">
        <title>The genomes of chicory, endive, great burdock and yacon provide insights into Asteraceae palaeo-polyploidization history and plant inulin production.</title>
        <authorList>
            <person name="Fan W."/>
            <person name="Wang S."/>
            <person name="Wang H."/>
            <person name="Wang A."/>
            <person name="Jiang F."/>
            <person name="Liu H."/>
            <person name="Zhao H."/>
            <person name="Xu D."/>
            <person name="Zhang Y."/>
        </authorList>
    </citation>
    <scope>NUCLEOTIDE SEQUENCE [LARGE SCALE GENOMIC DNA]</scope>
    <source>
        <strain evidence="2">cv. Yunnan</strain>
    </source>
</reference>
<name>A0ACB9AQ89_9ASTR</name>
<keyword evidence="2" id="KW-1185">Reference proteome</keyword>
<reference evidence="1 2" key="2">
    <citation type="journal article" date="2022" name="Mol. Ecol. Resour.">
        <title>The genomes of chicory, endive, great burdock and yacon provide insights into Asteraceae paleo-polyploidization history and plant inulin production.</title>
        <authorList>
            <person name="Fan W."/>
            <person name="Wang S."/>
            <person name="Wang H."/>
            <person name="Wang A."/>
            <person name="Jiang F."/>
            <person name="Liu H."/>
            <person name="Zhao H."/>
            <person name="Xu D."/>
            <person name="Zhang Y."/>
        </authorList>
    </citation>
    <scope>NUCLEOTIDE SEQUENCE [LARGE SCALE GENOMIC DNA]</scope>
    <source>
        <strain evidence="2">cv. Yunnan</strain>
        <tissue evidence="1">Leaves</tissue>
    </source>
</reference>